<feature type="region of interest" description="Disordered" evidence="1">
    <location>
        <begin position="50"/>
        <end position="75"/>
    </location>
</feature>
<accession>A0A850PNG1</accession>
<sequence>MAKIAPCVARATKVQSVGRNVLANGRGRWLAVVVSLVVSGAMLHAQGAEPARVADTPAEAPVSQDPVPAGTPNAATPSQAELLAASAPVDARVFDLALPEGVAPESGLQVRTIWAARAISMMFPEITTIGGYRQDALRWHPNGLAIDVMIPNYGTEEGIELGNQIAGLALANARRWGVLHVIWRQGYYPGIGAPSWTADYGSETLNHFDHVHIATNGGGYPTGSEKYYIGSMQP</sequence>
<dbReference type="EMBL" id="JABFYL010000008">
    <property type="protein sequence ID" value="NVN48905.1"/>
    <property type="molecule type" value="Genomic_DNA"/>
</dbReference>
<organism evidence="3 4">
    <name type="scientific">Mycolicibacterium hippocampi</name>
    <dbReference type="NCBI Taxonomy" id="659824"/>
    <lineage>
        <taxon>Bacteria</taxon>
        <taxon>Bacillati</taxon>
        <taxon>Actinomycetota</taxon>
        <taxon>Actinomycetes</taxon>
        <taxon>Mycobacteriales</taxon>
        <taxon>Mycobacteriaceae</taxon>
        <taxon>Mycolicibacterium</taxon>
    </lineage>
</organism>
<evidence type="ECO:0000313" key="4">
    <source>
        <dbReference type="Proteomes" id="UP000570517"/>
    </source>
</evidence>
<evidence type="ECO:0000259" key="2">
    <source>
        <dbReference type="Pfam" id="PF26571"/>
    </source>
</evidence>
<dbReference type="InterPro" id="IPR058593">
    <property type="entry name" value="ARB_07466-like_C"/>
</dbReference>
<dbReference type="Proteomes" id="UP000570517">
    <property type="component" value="Unassembled WGS sequence"/>
</dbReference>
<evidence type="ECO:0000313" key="3">
    <source>
        <dbReference type="EMBL" id="NVN48905.1"/>
    </source>
</evidence>
<dbReference type="AlphaFoldDB" id="A0A850PNG1"/>
<proteinExistence type="predicted"/>
<comment type="caution">
    <text evidence="3">The sequence shown here is derived from an EMBL/GenBank/DDBJ whole genome shotgun (WGS) entry which is preliminary data.</text>
</comment>
<reference evidence="3 4" key="1">
    <citation type="submission" date="2020-05" db="EMBL/GenBank/DDBJ databases">
        <title>Draft genome sequence of Mycobacterium hippocampi DL, isolated from European seabass, Dicentrarchus labrax, reared in fish farms.</title>
        <authorList>
            <person name="Stathopoulou P."/>
            <person name="Asimakis E."/>
            <person name="Tzokas K."/>
            <person name="Batargias C."/>
            <person name="Tsiamis G."/>
        </authorList>
    </citation>
    <scope>NUCLEOTIDE SEQUENCE [LARGE SCALE GENOMIC DNA]</scope>
    <source>
        <strain evidence="3 4">DL</strain>
    </source>
</reference>
<name>A0A850PNG1_9MYCO</name>
<keyword evidence="4" id="KW-1185">Reference proteome</keyword>
<protein>
    <recommendedName>
        <fullName evidence="2">ARB-07466-like C-terminal domain-containing protein</fullName>
    </recommendedName>
</protein>
<evidence type="ECO:0000256" key="1">
    <source>
        <dbReference type="SAM" id="MobiDB-lite"/>
    </source>
</evidence>
<feature type="domain" description="ARB-07466-like C-terminal" evidence="2">
    <location>
        <begin position="105"/>
        <end position="208"/>
    </location>
</feature>
<gene>
    <name evidence="3" type="ORF">HLY00_328</name>
</gene>
<dbReference type="Pfam" id="PF26571">
    <property type="entry name" value="VldE"/>
    <property type="match status" value="1"/>
</dbReference>